<dbReference type="Proteomes" id="UP000824469">
    <property type="component" value="Unassembled WGS sequence"/>
</dbReference>
<accession>A0AA38LQD3</accession>
<name>A0AA38LQD3_TAXCH</name>
<keyword evidence="2" id="KW-1185">Reference proteome</keyword>
<feature type="non-terminal residue" evidence="1">
    <location>
        <position position="72"/>
    </location>
</feature>
<evidence type="ECO:0000313" key="2">
    <source>
        <dbReference type="Proteomes" id="UP000824469"/>
    </source>
</evidence>
<proteinExistence type="predicted"/>
<reference evidence="1 2" key="1">
    <citation type="journal article" date="2021" name="Nat. Plants">
        <title>The Taxus genome provides insights into paclitaxel biosynthesis.</title>
        <authorList>
            <person name="Xiong X."/>
            <person name="Gou J."/>
            <person name="Liao Q."/>
            <person name="Li Y."/>
            <person name="Zhou Q."/>
            <person name="Bi G."/>
            <person name="Li C."/>
            <person name="Du R."/>
            <person name="Wang X."/>
            <person name="Sun T."/>
            <person name="Guo L."/>
            <person name="Liang H."/>
            <person name="Lu P."/>
            <person name="Wu Y."/>
            <person name="Zhang Z."/>
            <person name="Ro D.K."/>
            <person name="Shang Y."/>
            <person name="Huang S."/>
            <person name="Yan J."/>
        </authorList>
    </citation>
    <scope>NUCLEOTIDE SEQUENCE [LARGE SCALE GENOMIC DNA]</scope>
    <source>
        <strain evidence="1">Ta-2019</strain>
    </source>
</reference>
<dbReference type="EMBL" id="JAHRHJ020000001">
    <property type="protein sequence ID" value="KAH9332029.1"/>
    <property type="molecule type" value="Genomic_DNA"/>
</dbReference>
<dbReference type="AlphaFoldDB" id="A0AA38LQD3"/>
<protein>
    <submittedName>
        <fullName evidence="1">Uncharacterized protein</fullName>
    </submittedName>
</protein>
<organism evidence="1 2">
    <name type="scientific">Taxus chinensis</name>
    <name type="common">Chinese yew</name>
    <name type="synonym">Taxus wallichiana var. chinensis</name>
    <dbReference type="NCBI Taxonomy" id="29808"/>
    <lineage>
        <taxon>Eukaryota</taxon>
        <taxon>Viridiplantae</taxon>
        <taxon>Streptophyta</taxon>
        <taxon>Embryophyta</taxon>
        <taxon>Tracheophyta</taxon>
        <taxon>Spermatophyta</taxon>
        <taxon>Pinopsida</taxon>
        <taxon>Pinidae</taxon>
        <taxon>Conifers II</taxon>
        <taxon>Cupressales</taxon>
        <taxon>Taxaceae</taxon>
        <taxon>Taxus</taxon>
    </lineage>
</organism>
<evidence type="ECO:0000313" key="1">
    <source>
        <dbReference type="EMBL" id="KAH9332029.1"/>
    </source>
</evidence>
<feature type="non-terminal residue" evidence="1">
    <location>
        <position position="1"/>
    </location>
</feature>
<gene>
    <name evidence="1" type="ORF">KI387_004137</name>
</gene>
<comment type="caution">
    <text evidence="1">The sequence shown here is derived from an EMBL/GenBank/DDBJ whole genome shotgun (WGS) entry which is preliminary data.</text>
</comment>
<sequence>VCTDTRMLPMEKTRAVLSMDAGEASAAGRHINVFTPVWHMDKMVTSLCTELAGYRNAEHMMKSCSHSEATAT</sequence>